<comment type="caution">
    <text evidence="1">The sequence shown here is derived from an EMBL/GenBank/DDBJ whole genome shotgun (WGS) entry which is preliminary data.</text>
</comment>
<keyword evidence="2" id="KW-1185">Reference proteome</keyword>
<organism evidence="1 2">
    <name type="scientific">Pistacia atlantica</name>
    <dbReference type="NCBI Taxonomy" id="434234"/>
    <lineage>
        <taxon>Eukaryota</taxon>
        <taxon>Viridiplantae</taxon>
        <taxon>Streptophyta</taxon>
        <taxon>Embryophyta</taxon>
        <taxon>Tracheophyta</taxon>
        <taxon>Spermatophyta</taxon>
        <taxon>Magnoliopsida</taxon>
        <taxon>eudicotyledons</taxon>
        <taxon>Gunneridae</taxon>
        <taxon>Pentapetalae</taxon>
        <taxon>rosids</taxon>
        <taxon>malvids</taxon>
        <taxon>Sapindales</taxon>
        <taxon>Anacardiaceae</taxon>
        <taxon>Pistacia</taxon>
    </lineage>
</organism>
<dbReference type="Proteomes" id="UP001164250">
    <property type="component" value="Chromosome 9"/>
</dbReference>
<gene>
    <name evidence="1" type="ORF">Patl1_31892</name>
</gene>
<dbReference type="EMBL" id="CM047905">
    <property type="protein sequence ID" value="KAJ0088416.1"/>
    <property type="molecule type" value="Genomic_DNA"/>
</dbReference>
<evidence type="ECO:0000313" key="2">
    <source>
        <dbReference type="Proteomes" id="UP001164250"/>
    </source>
</evidence>
<name>A0ACC1AP01_9ROSI</name>
<accession>A0ACC1AP01</accession>
<proteinExistence type="predicted"/>
<sequence>MDIGFLCGEEKSDSSSNLVKSLDSNLGGSLQTQDSCEHNTSDTDGIGDVGKGLEELKLDEAKSSPRIWHKCPGFPSPVKISNSATSDEQDEDEELMIALQQMFSEDSTHVPSSRSPSLPTPFKLVSAMKGSRDREGGSPRKLTVKWAPDVYDPPPTIVSHTVNRGRKQQKFKKDERKKQKNGKKGQRGNSSHGSGKDKRQFRKNAGSTDKGFKSMDIRDRVMELSDDLKDFDVGGRESYCGSIFLKQSLSKVHYSVAEAL</sequence>
<evidence type="ECO:0000313" key="1">
    <source>
        <dbReference type="EMBL" id="KAJ0088416.1"/>
    </source>
</evidence>
<protein>
    <submittedName>
        <fullName evidence="1">Uncharacterized protein</fullName>
    </submittedName>
</protein>
<reference evidence="2" key="1">
    <citation type="journal article" date="2023" name="G3 (Bethesda)">
        <title>Genome assembly and association tests identify interacting loci associated with vigor, precocity, and sex in interspecific pistachio rootstocks.</title>
        <authorList>
            <person name="Palmer W."/>
            <person name="Jacygrad E."/>
            <person name="Sagayaradj S."/>
            <person name="Cavanaugh K."/>
            <person name="Han R."/>
            <person name="Bertier L."/>
            <person name="Beede B."/>
            <person name="Kafkas S."/>
            <person name="Golino D."/>
            <person name="Preece J."/>
            <person name="Michelmore R."/>
        </authorList>
    </citation>
    <scope>NUCLEOTIDE SEQUENCE [LARGE SCALE GENOMIC DNA]</scope>
</reference>